<protein>
    <recommendedName>
        <fullName evidence="6">Transmembrane protein</fullName>
    </recommendedName>
</protein>
<reference evidence="3 5" key="2">
    <citation type="submission" date="2018-06" db="EMBL/GenBank/DDBJ databases">
        <authorList>
            <consortium name="Pathogen Informatics"/>
            <person name="Doyle S."/>
        </authorList>
    </citation>
    <scope>NUCLEOTIDE SEQUENCE [LARGE SCALE GENOMIC DNA]</scope>
    <source>
        <strain evidence="3 5">NCTC12388</strain>
    </source>
</reference>
<dbReference type="STRING" id="45066.Lgra_0752"/>
<feature type="transmembrane region" description="Helical" evidence="1">
    <location>
        <begin position="259"/>
        <end position="283"/>
    </location>
</feature>
<keyword evidence="1" id="KW-1133">Transmembrane helix</keyword>
<feature type="transmembrane region" description="Helical" evidence="1">
    <location>
        <begin position="28"/>
        <end position="47"/>
    </location>
</feature>
<dbReference type="OrthoDB" id="5955549at2"/>
<proteinExistence type="predicted"/>
<evidence type="ECO:0000256" key="1">
    <source>
        <dbReference type="SAM" id="Phobius"/>
    </source>
</evidence>
<evidence type="ECO:0000313" key="3">
    <source>
        <dbReference type="EMBL" id="STX46273.1"/>
    </source>
</evidence>
<evidence type="ECO:0000313" key="5">
    <source>
        <dbReference type="Proteomes" id="UP000254476"/>
    </source>
</evidence>
<dbReference type="EMBL" id="UGOB01000001">
    <property type="protein sequence ID" value="STX46273.1"/>
    <property type="molecule type" value="Genomic_DNA"/>
</dbReference>
<feature type="transmembrane region" description="Helical" evidence="1">
    <location>
        <begin position="129"/>
        <end position="146"/>
    </location>
</feature>
<keyword evidence="1" id="KW-0472">Membrane</keyword>
<sequence>MLIAGFKNTVAAQSNSFSQGILNKKVDFFSFFALLILVIVLLIPRLGGLDILSGKYLWAEDGTIFINEAQFIGFASLWKPYAGYLHVYPRLVAIIANYFSLDIRPIIYFIGWMLSYLFLFWILNKKAKIFETSFLSLVFLFILVSFQRYNSQNLFNISYSQWMLGAALSLLVLTKDPSFKSSALNIILLFLLGLTGPFSLILIPILILKSFIIKDFRKNIWMYLVVIGSGIVQLCILLHSERLGSKTIDPHIWDWLTSFIQIVLFGANTVLTKICALFFYVILMITMFSKTNLTLKQSEIKIQVALNMMGAVLFIFAAQWACKENPMAVALDDATRYVWIPQTLIFFSAIIISNNNLLTQIALFTVAFIICFQQFHPVTFQNLQFKSFANFANYTNITIPISPQWAEFPGWHINGVPRNNVPAEQVNIKFSTISVAGAKTNLLKNKFEIISISNDPMLTFNNKIICKKASDVGLEFNIWRSHEGWMQVFWDNNGMFSEQKSLRRWYPSGLVKAQFALPYAHGGVNIRFDPLEMPGEIKVNNIKVYCLS</sequence>
<organism evidence="3 5">
    <name type="scientific">Legionella gratiana</name>
    <dbReference type="NCBI Taxonomy" id="45066"/>
    <lineage>
        <taxon>Bacteria</taxon>
        <taxon>Pseudomonadati</taxon>
        <taxon>Pseudomonadota</taxon>
        <taxon>Gammaproteobacteria</taxon>
        <taxon>Legionellales</taxon>
        <taxon>Legionellaceae</taxon>
        <taxon>Legionella</taxon>
    </lineage>
</organism>
<evidence type="ECO:0008006" key="6">
    <source>
        <dbReference type="Google" id="ProtNLM"/>
    </source>
</evidence>
<dbReference type="RefSeq" id="WP_058497957.1">
    <property type="nucleotide sequence ID" value="NZ_CAAAHW010000019.1"/>
</dbReference>
<feature type="transmembrane region" description="Helical" evidence="1">
    <location>
        <begin position="106"/>
        <end position="123"/>
    </location>
</feature>
<feature type="transmembrane region" description="Helical" evidence="1">
    <location>
        <begin position="334"/>
        <end position="352"/>
    </location>
</feature>
<keyword evidence="4" id="KW-1185">Reference proteome</keyword>
<dbReference type="Proteomes" id="UP000054691">
    <property type="component" value="Unassembled WGS sequence"/>
</dbReference>
<dbReference type="AlphaFoldDB" id="A0A378JEK3"/>
<evidence type="ECO:0000313" key="2">
    <source>
        <dbReference type="EMBL" id="KTD14142.1"/>
    </source>
</evidence>
<reference evidence="2 4" key="1">
    <citation type="submission" date="2015-11" db="EMBL/GenBank/DDBJ databases">
        <title>Genomic analysis of 38 Legionella species identifies large and diverse effector repertoires.</title>
        <authorList>
            <person name="Burstein D."/>
            <person name="Amaro F."/>
            <person name="Zusman T."/>
            <person name="Lifshitz Z."/>
            <person name="Cohen O."/>
            <person name="Gilbert J.A."/>
            <person name="Pupko T."/>
            <person name="Shuman H.A."/>
            <person name="Segal G."/>
        </authorList>
    </citation>
    <scope>NUCLEOTIDE SEQUENCE [LARGE SCALE GENOMIC DNA]</scope>
    <source>
        <strain evidence="2 4">Lyon 8420412</strain>
    </source>
</reference>
<evidence type="ECO:0000313" key="4">
    <source>
        <dbReference type="Proteomes" id="UP000054691"/>
    </source>
</evidence>
<feature type="transmembrane region" description="Helical" evidence="1">
    <location>
        <begin position="304"/>
        <end position="322"/>
    </location>
</feature>
<feature type="transmembrane region" description="Helical" evidence="1">
    <location>
        <begin position="186"/>
        <end position="208"/>
    </location>
</feature>
<gene>
    <name evidence="2" type="ORF">Lgra_0752</name>
    <name evidence="3" type="ORF">NCTC12388_03033</name>
</gene>
<dbReference type="Proteomes" id="UP000254476">
    <property type="component" value="Unassembled WGS sequence"/>
</dbReference>
<feature type="transmembrane region" description="Helical" evidence="1">
    <location>
        <begin position="220"/>
        <end position="239"/>
    </location>
</feature>
<accession>A0A378JEK3</accession>
<dbReference type="EMBL" id="LNYE01000007">
    <property type="protein sequence ID" value="KTD14142.1"/>
    <property type="molecule type" value="Genomic_DNA"/>
</dbReference>
<keyword evidence="1" id="KW-0812">Transmembrane</keyword>
<name>A0A378JEK3_9GAMM</name>